<dbReference type="GO" id="GO:0004803">
    <property type="term" value="F:transposase activity"/>
    <property type="evidence" value="ECO:0007669"/>
    <property type="project" value="InterPro"/>
</dbReference>
<feature type="domain" description="Insertion element IS402-like" evidence="2">
    <location>
        <begin position="6"/>
        <end position="76"/>
    </location>
</feature>
<proteinExistence type="predicted"/>
<accession>A0A3Q8XG11</accession>
<organism evidence="3 4">
    <name type="scientific">Acinetobacter johnsonii</name>
    <dbReference type="NCBI Taxonomy" id="40214"/>
    <lineage>
        <taxon>Bacteria</taxon>
        <taxon>Pseudomonadati</taxon>
        <taxon>Pseudomonadota</taxon>
        <taxon>Gammaproteobacteria</taxon>
        <taxon>Moraxellales</taxon>
        <taxon>Moraxellaceae</taxon>
        <taxon>Acinetobacter</taxon>
    </lineage>
</organism>
<name>A0A3Q8XG11_ACIJO</name>
<reference evidence="3 4" key="1">
    <citation type="submission" date="2017-06" db="EMBL/GenBank/DDBJ databases">
        <title>Complete Genome Sequence of the Carbazole-Degrading Bacterium Acinetobacter johnsonii IC001.</title>
        <authorList>
            <person name="Vejarano F."/>
            <person name="Suzuki-Minakuchi C."/>
            <person name="Ohtsubo Y."/>
            <person name="Tsuda M."/>
            <person name="Okada K."/>
            <person name="Nojiri H."/>
        </authorList>
    </citation>
    <scope>NUCLEOTIDE SEQUENCE [LARGE SCALE GENOMIC DNA]</scope>
    <source>
        <strain evidence="3 4">IC001</strain>
        <plasmid evidence="4">pic001a</plasmid>
    </source>
</reference>
<dbReference type="Proteomes" id="UP000276980">
    <property type="component" value="Plasmid pIC001A"/>
</dbReference>
<gene>
    <name evidence="3" type="ORF">CFH90_17755</name>
</gene>
<dbReference type="InterPro" id="IPR025161">
    <property type="entry name" value="IS402-like_dom"/>
</dbReference>
<dbReference type="NCBIfam" id="NF033580">
    <property type="entry name" value="transpos_IS5_3"/>
    <property type="match status" value="1"/>
</dbReference>
<geneLocation type="plasmid" evidence="4">
    <name>pic001a</name>
</geneLocation>
<evidence type="ECO:0000259" key="2">
    <source>
        <dbReference type="Pfam" id="PF13340"/>
    </source>
</evidence>
<dbReference type="AlphaFoldDB" id="A0A3Q8XG11"/>
<keyword evidence="3" id="KW-0614">Plasmid</keyword>
<evidence type="ECO:0000313" key="4">
    <source>
        <dbReference type="Proteomes" id="UP000276980"/>
    </source>
</evidence>
<dbReference type="Pfam" id="PF13340">
    <property type="entry name" value="DUF4096"/>
    <property type="match status" value="1"/>
</dbReference>
<dbReference type="InterPro" id="IPR002559">
    <property type="entry name" value="Transposase_11"/>
</dbReference>
<dbReference type="PANTHER" id="PTHR30007:SF1">
    <property type="entry name" value="BLR1914 PROTEIN"/>
    <property type="match status" value="1"/>
</dbReference>
<dbReference type="PANTHER" id="PTHR30007">
    <property type="entry name" value="PHP DOMAIN PROTEIN"/>
    <property type="match status" value="1"/>
</dbReference>
<protein>
    <submittedName>
        <fullName evidence="3">IS5/IS1182 family transposase</fullName>
    </submittedName>
</protein>
<feature type="domain" description="Transposase IS4-like" evidence="1">
    <location>
        <begin position="88"/>
        <end position="243"/>
    </location>
</feature>
<dbReference type="Pfam" id="PF01609">
    <property type="entry name" value="DDE_Tnp_1"/>
    <property type="match status" value="1"/>
</dbReference>
<dbReference type="GO" id="GO:0003677">
    <property type="term" value="F:DNA binding"/>
    <property type="evidence" value="ECO:0007669"/>
    <property type="project" value="InterPro"/>
</dbReference>
<dbReference type="GO" id="GO:0006313">
    <property type="term" value="P:DNA transposition"/>
    <property type="evidence" value="ECO:0007669"/>
    <property type="project" value="InterPro"/>
</dbReference>
<evidence type="ECO:0000259" key="1">
    <source>
        <dbReference type="Pfam" id="PF01609"/>
    </source>
</evidence>
<dbReference type="InterPro" id="IPR012337">
    <property type="entry name" value="RNaseH-like_sf"/>
</dbReference>
<dbReference type="EMBL" id="CP022299">
    <property type="protein sequence ID" value="AZN65770.1"/>
    <property type="molecule type" value="Genomic_DNA"/>
</dbReference>
<dbReference type="SUPFAM" id="SSF53098">
    <property type="entry name" value="Ribonuclease H-like"/>
    <property type="match status" value="1"/>
</dbReference>
<evidence type="ECO:0000313" key="3">
    <source>
        <dbReference type="EMBL" id="AZN65770.1"/>
    </source>
</evidence>
<sequence>MARTLLTDDIWQQIQDTMRLHDCYRSKNSRNIMEVILWKLRTCATWRDIPQEFCPWQTAYNRFNRWAIKGLWNQFFFRLRGVLDQEWVFIDRSYIRVHQHASGARNGFERAIGQSRGGRTTKIHLATDANGLPIDFKITGGGVHDSQVANQLIDIVGEATYLIADKGYDAEHIRIYAQNKDMIPIIPMRSNSKRSNKEFDKYQYKLRHLVENVLARLKHFRAIATRFDKLARNYQSMIYIACMFIWCKAK</sequence>